<evidence type="ECO:0000313" key="5">
    <source>
        <dbReference type="Proteomes" id="UP000295696"/>
    </source>
</evidence>
<dbReference type="EMBL" id="SLZU01000029">
    <property type="protein sequence ID" value="TCS56145.1"/>
    <property type="molecule type" value="Genomic_DNA"/>
</dbReference>
<evidence type="ECO:0000256" key="1">
    <source>
        <dbReference type="ARBA" id="ARBA00022723"/>
    </source>
</evidence>
<evidence type="ECO:0000256" key="2">
    <source>
        <dbReference type="ARBA" id="ARBA00023239"/>
    </source>
</evidence>
<feature type="domain" description="Class II aldolase/adducin N-terminal" evidence="3">
    <location>
        <begin position="10"/>
        <end position="187"/>
    </location>
</feature>
<sequence>MKDIETTLRQSLIDACQSLAKLGLTQGTSGNVSVRCGENMLISPSATPYEDLTPEMIVEMPLDRNDGTWAGPLKPSTEWRFHLDMLQSRPDINAVVHGHPTYCTALAIARKTIPRCHYMIAAFGGDDVRCAGYARFGSEELSTLVKEAMTDRTACLMANHGALALGENLRKALWRAVELEAIAQQYYLSLAIGGPVLLSEQDIAETHDAFGGYGLQEQE</sequence>
<name>A0A4R3IZ45_9RHOB</name>
<dbReference type="SUPFAM" id="SSF53639">
    <property type="entry name" value="AraD/HMP-PK domain-like"/>
    <property type="match status" value="1"/>
</dbReference>
<dbReference type="PANTHER" id="PTHR22789:SF0">
    <property type="entry name" value="3-OXO-TETRONATE 4-PHOSPHATE DECARBOXYLASE-RELATED"/>
    <property type="match status" value="1"/>
</dbReference>
<dbReference type="Proteomes" id="UP000295696">
    <property type="component" value="Unassembled WGS sequence"/>
</dbReference>
<evidence type="ECO:0000313" key="4">
    <source>
        <dbReference type="EMBL" id="TCS56145.1"/>
    </source>
</evidence>
<dbReference type="RefSeq" id="WP_132248629.1">
    <property type="nucleotide sequence ID" value="NZ_SLZU01000029.1"/>
</dbReference>
<dbReference type="InterPro" id="IPR001303">
    <property type="entry name" value="Aldolase_II/adducin_N"/>
</dbReference>
<dbReference type="GO" id="GO:0016832">
    <property type="term" value="F:aldehyde-lyase activity"/>
    <property type="evidence" value="ECO:0007669"/>
    <property type="project" value="TreeGrafter"/>
</dbReference>
<reference evidence="4 5" key="1">
    <citation type="submission" date="2019-03" db="EMBL/GenBank/DDBJ databases">
        <title>Genomic Encyclopedia of Type Strains, Phase IV (KMG-IV): sequencing the most valuable type-strain genomes for metagenomic binning, comparative biology and taxonomic classification.</title>
        <authorList>
            <person name="Goeker M."/>
        </authorList>
    </citation>
    <scope>NUCLEOTIDE SEQUENCE [LARGE SCALE GENOMIC DNA]</scope>
    <source>
        <strain evidence="4 5">DSM 104836</strain>
    </source>
</reference>
<evidence type="ECO:0000259" key="3">
    <source>
        <dbReference type="SMART" id="SM01007"/>
    </source>
</evidence>
<dbReference type="AlphaFoldDB" id="A0A4R3IZ45"/>
<dbReference type="PANTHER" id="PTHR22789">
    <property type="entry name" value="FUCULOSE PHOSPHATE ALDOLASE"/>
    <property type="match status" value="1"/>
</dbReference>
<keyword evidence="5" id="KW-1185">Reference proteome</keyword>
<dbReference type="GO" id="GO:0046872">
    <property type="term" value="F:metal ion binding"/>
    <property type="evidence" value="ECO:0007669"/>
    <property type="project" value="UniProtKB-KW"/>
</dbReference>
<protein>
    <submittedName>
        <fullName evidence="4">L-fuculose-phosphate aldolase</fullName>
    </submittedName>
</protein>
<dbReference type="GO" id="GO:0019323">
    <property type="term" value="P:pentose catabolic process"/>
    <property type="evidence" value="ECO:0007669"/>
    <property type="project" value="TreeGrafter"/>
</dbReference>
<proteinExistence type="predicted"/>
<dbReference type="GO" id="GO:0005829">
    <property type="term" value="C:cytosol"/>
    <property type="evidence" value="ECO:0007669"/>
    <property type="project" value="TreeGrafter"/>
</dbReference>
<dbReference type="Gene3D" id="3.40.225.10">
    <property type="entry name" value="Class II aldolase/adducin N-terminal domain"/>
    <property type="match status" value="1"/>
</dbReference>
<accession>A0A4R3IZ45</accession>
<dbReference type="SMART" id="SM01007">
    <property type="entry name" value="Aldolase_II"/>
    <property type="match status" value="1"/>
</dbReference>
<dbReference type="InterPro" id="IPR036409">
    <property type="entry name" value="Aldolase_II/adducin_N_sf"/>
</dbReference>
<keyword evidence="1" id="KW-0479">Metal-binding</keyword>
<dbReference type="InterPro" id="IPR050197">
    <property type="entry name" value="Aldolase_class_II_sugar_metab"/>
</dbReference>
<keyword evidence="2" id="KW-0456">Lyase</keyword>
<dbReference type="OrthoDB" id="5291399at2"/>
<gene>
    <name evidence="4" type="ORF">EDD52_1293</name>
</gene>
<comment type="caution">
    <text evidence="4">The sequence shown here is derived from an EMBL/GenBank/DDBJ whole genome shotgun (WGS) entry which is preliminary data.</text>
</comment>
<organism evidence="4 5">
    <name type="scientific">Primorskyibacter sedentarius</name>
    <dbReference type="NCBI Taxonomy" id="745311"/>
    <lineage>
        <taxon>Bacteria</taxon>
        <taxon>Pseudomonadati</taxon>
        <taxon>Pseudomonadota</taxon>
        <taxon>Alphaproteobacteria</taxon>
        <taxon>Rhodobacterales</taxon>
        <taxon>Roseobacteraceae</taxon>
        <taxon>Primorskyibacter</taxon>
    </lineage>
</organism>
<dbReference type="Pfam" id="PF00596">
    <property type="entry name" value="Aldolase_II"/>
    <property type="match status" value="1"/>
</dbReference>